<dbReference type="VEuPathDB" id="FungiDB:EYZ11_007098"/>
<dbReference type="EMBL" id="SOSA01000265">
    <property type="protein sequence ID" value="THC93439.1"/>
    <property type="molecule type" value="Genomic_DNA"/>
</dbReference>
<evidence type="ECO:0000313" key="1">
    <source>
        <dbReference type="EMBL" id="THC93439.1"/>
    </source>
</evidence>
<accession>A0A4S3JDV3</accession>
<gene>
    <name evidence="1" type="ORF">EYZ11_007098</name>
</gene>
<name>A0A4S3JDV3_9EURO</name>
<dbReference type="Proteomes" id="UP000308092">
    <property type="component" value="Unassembled WGS sequence"/>
</dbReference>
<reference evidence="1 2" key="1">
    <citation type="submission" date="2019-03" db="EMBL/GenBank/DDBJ databases">
        <title>The genome sequence of a newly discovered highly antifungal drug resistant Aspergillus species, Aspergillus tanneri NIH 1004.</title>
        <authorList>
            <person name="Mounaud S."/>
            <person name="Singh I."/>
            <person name="Joardar V."/>
            <person name="Pakala S."/>
            <person name="Pakala S."/>
            <person name="Venepally P."/>
            <person name="Hoover J."/>
            <person name="Nierman W."/>
            <person name="Chung J."/>
            <person name="Losada L."/>
        </authorList>
    </citation>
    <scope>NUCLEOTIDE SEQUENCE [LARGE SCALE GENOMIC DNA]</scope>
    <source>
        <strain evidence="1 2">NIH1004</strain>
    </source>
</reference>
<evidence type="ECO:0000313" key="2">
    <source>
        <dbReference type="Proteomes" id="UP000308092"/>
    </source>
</evidence>
<sequence>MKAMDANGPGPAVLEKSVRRIRGMMAPPIEILPCIYLKRSEGATSVKPIAKHGHGDCGDDGGSKNSGTISIEERAYLHAQE</sequence>
<dbReference type="AlphaFoldDB" id="A0A4S3JDV3"/>
<protein>
    <submittedName>
        <fullName evidence="1">Uncharacterized protein</fullName>
    </submittedName>
</protein>
<comment type="caution">
    <text evidence="1">The sequence shown here is derived from an EMBL/GenBank/DDBJ whole genome shotgun (WGS) entry which is preliminary data.</text>
</comment>
<proteinExistence type="predicted"/>
<organism evidence="1 2">
    <name type="scientific">Aspergillus tanneri</name>
    <dbReference type="NCBI Taxonomy" id="1220188"/>
    <lineage>
        <taxon>Eukaryota</taxon>
        <taxon>Fungi</taxon>
        <taxon>Dikarya</taxon>
        <taxon>Ascomycota</taxon>
        <taxon>Pezizomycotina</taxon>
        <taxon>Eurotiomycetes</taxon>
        <taxon>Eurotiomycetidae</taxon>
        <taxon>Eurotiales</taxon>
        <taxon>Aspergillaceae</taxon>
        <taxon>Aspergillus</taxon>
        <taxon>Aspergillus subgen. Circumdati</taxon>
    </lineage>
</organism>
<keyword evidence="2" id="KW-1185">Reference proteome</keyword>